<dbReference type="InterPro" id="IPR038765">
    <property type="entry name" value="Papain-like_cys_pep_sf"/>
</dbReference>
<dbReference type="SUPFAM" id="SSF54001">
    <property type="entry name" value="Cysteine proteinases"/>
    <property type="match status" value="1"/>
</dbReference>
<evidence type="ECO:0000256" key="8">
    <source>
        <dbReference type="SAM" id="MobiDB-lite"/>
    </source>
</evidence>
<dbReference type="InterPro" id="IPR028889">
    <property type="entry name" value="USP"/>
</dbReference>
<dbReference type="GO" id="GO:0016579">
    <property type="term" value="P:protein deubiquitination"/>
    <property type="evidence" value="ECO:0007669"/>
    <property type="project" value="InterPro"/>
</dbReference>
<dbReference type="Proteomes" id="UP000184330">
    <property type="component" value="Unassembled WGS sequence"/>
</dbReference>
<keyword evidence="9" id="KW-0812">Transmembrane</keyword>
<keyword evidence="5" id="KW-0833">Ubl conjugation pathway</keyword>
<sequence>MKPYGQQREASFGDPPGFEYYHQDYLEGRQSNVLGSGGLFFVVVLCAIPVIYQICFILDFNLLPIPELLWNVLVYLTPSRLLDAVEDYTNPLRIRNPALKGIPRTHAAKSEAMRRLLGLDTPGGIIGSVAQASRRRLSTLPMVNLGADGRPAGLGNWDNSCYQNSVLQGLASLDTMTGYLTSPTMEAEAMEETSRPELKMAEALRGLIFDLNDPENNGRRLWTPATLKNMSSWQQQDAQEYFSKVLDEIDKEVGRVAKLIRSSRGFESDASSNSSETAPLSTFRNPLEGLIAQRVGCTSCGYSEGLSMIPFNCLTVPLGRAWEYDITECLDEYTKLEQIDGVECGKCTLLKNQRLLSTLLERSMDPDSQMHQQATERLAAVELALEDDDYEDKTLLQKCKIPSKSRVTSTKTRQAVIARPPKSMVVHFNRSLFDEMTGDLKKNSVMVRFPKFLDIAPWALGSSDDAEDVPTEEWKLTPDQPMIASPGRSSRLRGPIYELRAVVTHYGRHENGHYVCYRKYAPPESKDEDEKEKLLEQWWRLSDDDVMKVTEENVLNQGGVFMLFYDCIEPAGPAPPKTTADEVRQVVKPKVACQLHPEEDIPLPVDPGQVVKSVEMQDPALAASIALPDFDDIDLDENNFQDFGNDDSPVHPTKVTKSIELPDLTLPSSIALPDFSDEDLFENGFQDFDPVLTTREESLATGTETDISEYDEDESVDKEKEQEYQPAKAIVVPPYVPQLGVRDENEDPAKGKMLETSSSLVMV</sequence>
<evidence type="ECO:0000256" key="2">
    <source>
        <dbReference type="ARBA" id="ARBA00009085"/>
    </source>
</evidence>
<feature type="transmembrane region" description="Helical" evidence="9">
    <location>
        <begin position="33"/>
        <end position="52"/>
    </location>
</feature>
<dbReference type="EMBL" id="FJOG01000009">
    <property type="protein sequence ID" value="CZR56973.1"/>
    <property type="molecule type" value="Genomic_DNA"/>
</dbReference>
<evidence type="ECO:0000256" key="4">
    <source>
        <dbReference type="ARBA" id="ARBA00022670"/>
    </source>
</evidence>
<dbReference type="PROSITE" id="PS50235">
    <property type="entry name" value="USP_3"/>
    <property type="match status" value="1"/>
</dbReference>
<evidence type="ECO:0000313" key="12">
    <source>
        <dbReference type="Proteomes" id="UP000184330"/>
    </source>
</evidence>
<dbReference type="Pfam" id="PF00443">
    <property type="entry name" value="UCH"/>
    <property type="match status" value="1"/>
</dbReference>
<dbReference type="PANTHER" id="PTHR24006">
    <property type="entry name" value="UBIQUITIN CARBOXYL-TERMINAL HYDROLASE"/>
    <property type="match status" value="1"/>
</dbReference>
<dbReference type="GO" id="GO:0006508">
    <property type="term" value="P:proteolysis"/>
    <property type="evidence" value="ECO:0007669"/>
    <property type="project" value="UniProtKB-KW"/>
</dbReference>
<dbReference type="InterPro" id="IPR050164">
    <property type="entry name" value="Peptidase_C19"/>
</dbReference>
<evidence type="ECO:0000256" key="3">
    <source>
        <dbReference type="ARBA" id="ARBA00012759"/>
    </source>
</evidence>
<dbReference type="EC" id="3.4.19.12" evidence="3"/>
<evidence type="ECO:0000256" key="5">
    <source>
        <dbReference type="ARBA" id="ARBA00022786"/>
    </source>
</evidence>
<accession>A0A1L7WW47</accession>
<evidence type="ECO:0000256" key="6">
    <source>
        <dbReference type="ARBA" id="ARBA00022801"/>
    </source>
</evidence>
<evidence type="ECO:0000259" key="10">
    <source>
        <dbReference type="PROSITE" id="PS50235"/>
    </source>
</evidence>
<dbReference type="InterPro" id="IPR001394">
    <property type="entry name" value="Peptidase_C19_UCH"/>
</dbReference>
<feature type="compositionally biased region" description="Acidic residues" evidence="8">
    <location>
        <begin position="706"/>
        <end position="716"/>
    </location>
</feature>
<dbReference type="Gene3D" id="3.90.70.10">
    <property type="entry name" value="Cysteine proteinases"/>
    <property type="match status" value="1"/>
</dbReference>
<feature type="region of interest" description="Disordered" evidence="8">
    <location>
        <begin position="738"/>
        <end position="763"/>
    </location>
</feature>
<protein>
    <recommendedName>
        <fullName evidence="3">ubiquitinyl hydrolase 1</fullName>
        <ecNumber evidence="3">3.4.19.12</ecNumber>
    </recommendedName>
</protein>
<dbReference type="GO" id="GO:0005634">
    <property type="term" value="C:nucleus"/>
    <property type="evidence" value="ECO:0007669"/>
    <property type="project" value="TreeGrafter"/>
</dbReference>
<feature type="region of interest" description="Disordered" evidence="8">
    <location>
        <begin position="697"/>
        <end position="726"/>
    </location>
</feature>
<gene>
    <name evidence="11" type="ORF">PAC_06862</name>
</gene>
<reference evidence="11 12" key="1">
    <citation type="submission" date="2016-03" db="EMBL/GenBank/DDBJ databases">
        <authorList>
            <person name="Ploux O."/>
        </authorList>
    </citation>
    <scope>NUCLEOTIDE SEQUENCE [LARGE SCALE GENOMIC DNA]</scope>
    <source>
        <strain evidence="11 12">UAMH 11012</strain>
    </source>
</reference>
<keyword evidence="9" id="KW-1133">Transmembrane helix</keyword>
<dbReference type="GO" id="GO:0004843">
    <property type="term" value="F:cysteine-type deubiquitinase activity"/>
    <property type="evidence" value="ECO:0007669"/>
    <property type="project" value="UniProtKB-EC"/>
</dbReference>
<comment type="similarity">
    <text evidence="2">Belongs to the peptidase C19 family.</text>
</comment>
<evidence type="ECO:0000256" key="1">
    <source>
        <dbReference type="ARBA" id="ARBA00000707"/>
    </source>
</evidence>
<keyword evidence="7" id="KW-0788">Thiol protease</keyword>
<dbReference type="InterPro" id="IPR018200">
    <property type="entry name" value="USP_CS"/>
</dbReference>
<dbReference type="STRING" id="576137.A0A1L7WW47"/>
<feature type="domain" description="USP" evidence="10">
    <location>
        <begin position="152"/>
        <end position="568"/>
    </location>
</feature>
<dbReference type="PROSITE" id="PS00973">
    <property type="entry name" value="USP_2"/>
    <property type="match status" value="1"/>
</dbReference>
<evidence type="ECO:0000256" key="9">
    <source>
        <dbReference type="SAM" id="Phobius"/>
    </source>
</evidence>
<keyword evidence="12" id="KW-1185">Reference proteome</keyword>
<dbReference type="OrthoDB" id="2020758at2759"/>
<keyword evidence="9" id="KW-0472">Membrane</keyword>
<organism evidence="11 12">
    <name type="scientific">Phialocephala subalpina</name>
    <dbReference type="NCBI Taxonomy" id="576137"/>
    <lineage>
        <taxon>Eukaryota</taxon>
        <taxon>Fungi</taxon>
        <taxon>Dikarya</taxon>
        <taxon>Ascomycota</taxon>
        <taxon>Pezizomycotina</taxon>
        <taxon>Leotiomycetes</taxon>
        <taxon>Helotiales</taxon>
        <taxon>Mollisiaceae</taxon>
        <taxon>Phialocephala</taxon>
        <taxon>Phialocephala fortinii species complex</taxon>
    </lineage>
</organism>
<feature type="compositionally biased region" description="Basic and acidic residues" evidence="8">
    <location>
        <begin position="741"/>
        <end position="753"/>
    </location>
</feature>
<comment type="catalytic activity">
    <reaction evidence="1">
        <text>Thiol-dependent hydrolysis of ester, thioester, amide, peptide and isopeptide bonds formed by the C-terminal Gly of ubiquitin (a 76-residue protein attached to proteins as an intracellular targeting signal).</text>
        <dbReference type="EC" id="3.4.19.12"/>
    </reaction>
</comment>
<keyword evidence="6" id="KW-0378">Hydrolase</keyword>
<keyword evidence="4" id="KW-0645">Protease</keyword>
<proteinExistence type="inferred from homology"/>
<dbReference type="CDD" id="cd02662">
    <property type="entry name" value="Peptidase_C19F"/>
    <property type="match status" value="1"/>
</dbReference>
<name>A0A1L7WW47_9HELO</name>
<dbReference type="GO" id="GO:0005829">
    <property type="term" value="C:cytosol"/>
    <property type="evidence" value="ECO:0007669"/>
    <property type="project" value="TreeGrafter"/>
</dbReference>
<dbReference type="PANTHER" id="PTHR24006:SF888">
    <property type="entry name" value="UBIQUITIN CARBOXYL-TERMINAL HYDROLASE 30"/>
    <property type="match status" value="1"/>
</dbReference>
<dbReference type="AlphaFoldDB" id="A0A1L7WW47"/>
<evidence type="ECO:0000256" key="7">
    <source>
        <dbReference type="ARBA" id="ARBA00022807"/>
    </source>
</evidence>
<evidence type="ECO:0000313" key="11">
    <source>
        <dbReference type="EMBL" id="CZR56973.1"/>
    </source>
</evidence>